<feature type="transmembrane region" description="Helical" evidence="1">
    <location>
        <begin position="7"/>
        <end position="22"/>
    </location>
</feature>
<name>A0A2P8CCR9_9BACT</name>
<dbReference type="AlphaFoldDB" id="A0A2P8CCR9"/>
<keyword evidence="1" id="KW-0472">Membrane</keyword>
<protein>
    <submittedName>
        <fullName evidence="2">Uncharacterized protein DUF4173</fullName>
    </submittedName>
</protein>
<evidence type="ECO:0000256" key="1">
    <source>
        <dbReference type="SAM" id="Phobius"/>
    </source>
</evidence>
<comment type="caution">
    <text evidence="2">The sequence shown here is derived from an EMBL/GenBank/DDBJ whole genome shotgun (WGS) entry which is preliminary data.</text>
</comment>
<feature type="transmembrane region" description="Helical" evidence="1">
    <location>
        <begin position="326"/>
        <end position="347"/>
    </location>
</feature>
<accession>A0A2P8CCR9</accession>
<dbReference type="EMBL" id="PYGC01000005">
    <property type="protein sequence ID" value="PSK82722.1"/>
    <property type="molecule type" value="Genomic_DNA"/>
</dbReference>
<organism evidence="2 3">
    <name type="scientific">Prolixibacter denitrificans</name>
    <dbReference type="NCBI Taxonomy" id="1541063"/>
    <lineage>
        <taxon>Bacteria</taxon>
        <taxon>Pseudomonadati</taxon>
        <taxon>Bacteroidota</taxon>
        <taxon>Bacteroidia</taxon>
        <taxon>Marinilabiliales</taxon>
        <taxon>Prolixibacteraceae</taxon>
        <taxon>Prolixibacter</taxon>
    </lineage>
</organism>
<evidence type="ECO:0000313" key="3">
    <source>
        <dbReference type="Proteomes" id="UP000240621"/>
    </source>
</evidence>
<feature type="transmembrane region" description="Helical" evidence="1">
    <location>
        <begin position="359"/>
        <end position="379"/>
    </location>
</feature>
<dbReference type="RefSeq" id="WP_106542325.1">
    <property type="nucleotide sequence ID" value="NZ_BLAU01000001.1"/>
</dbReference>
<reference evidence="2 3" key="1">
    <citation type="submission" date="2018-03" db="EMBL/GenBank/DDBJ databases">
        <title>Genomic Encyclopedia of Archaeal and Bacterial Type Strains, Phase II (KMG-II): from individual species to whole genera.</title>
        <authorList>
            <person name="Goeker M."/>
        </authorList>
    </citation>
    <scope>NUCLEOTIDE SEQUENCE [LARGE SCALE GENOMIC DNA]</scope>
    <source>
        <strain evidence="2 3">DSM 27267</strain>
    </source>
</reference>
<feature type="transmembrane region" description="Helical" evidence="1">
    <location>
        <begin position="258"/>
        <end position="281"/>
    </location>
</feature>
<feature type="transmembrane region" description="Helical" evidence="1">
    <location>
        <begin position="171"/>
        <end position="188"/>
    </location>
</feature>
<evidence type="ECO:0000313" key="2">
    <source>
        <dbReference type="EMBL" id="PSK82722.1"/>
    </source>
</evidence>
<keyword evidence="1" id="KW-1133">Transmembrane helix</keyword>
<dbReference type="Proteomes" id="UP000240621">
    <property type="component" value="Unassembled WGS sequence"/>
</dbReference>
<feature type="transmembrane region" description="Helical" evidence="1">
    <location>
        <begin position="224"/>
        <end position="246"/>
    </location>
</feature>
<proteinExistence type="predicted"/>
<gene>
    <name evidence="2" type="ORF">CLV93_105114</name>
</gene>
<feature type="transmembrane region" description="Helical" evidence="1">
    <location>
        <begin position="133"/>
        <end position="151"/>
    </location>
</feature>
<dbReference type="Pfam" id="PF13687">
    <property type="entry name" value="DUF4153"/>
    <property type="match status" value="1"/>
</dbReference>
<sequence>MNKKERILITLSLAILGGYLFYRQGSGVNKLIFTVMSAVIIIYSNWGKRIRTLSFAILPAFLSSVFIVWYPQLLTRIIWLLSILVMWSSMVSARYPIVTFLQGVTSVFESPFSIFKKNELDKMPKESAGNRKWIIYVVAATIVFIFIALYINSNPVFSALYSQIDLSFIKFGFILTVVGLFLLLYGLVKVDISKNVQKLNSIDSYVIKTELSKRDEQEFLIAKLSIWIIGAILFVANIGDLIIIFTGKLPEGMTYSEYVHQGFYTLLFTLSLAIGLVIYFFRGQLNFHKKLKFISSASLFWISQNLLLALITAYKNLLYVQVYGLTYKRIAVFLGLLCILIGLVLSIKKLQKPFTNWFYFNKLSVYAFVCFLLISFIPMDRIITKYNLTYSKTIDIDYLLSLSKPNLELVYDLVKENEDQYSRYLPIVERKISDLNVQAKECTWQSWNFYIDRYKRIPK</sequence>
<keyword evidence="1" id="KW-0812">Transmembrane</keyword>
<feature type="transmembrane region" description="Helical" evidence="1">
    <location>
        <begin position="53"/>
        <end position="71"/>
    </location>
</feature>
<dbReference type="OrthoDB" id="627992at2"/>
<feature type="transmembrane region" description="Helical" evidence="1">
    <location>
        <begin position="28"/>
        <end position="46"/>
    </location>
</feature>
<dbReference type="InterPro" id="IPR025291">
    <property type="entry name" value="DUF4153"/>
</dbReference>